<evidence type="ECO:0000256" key="2">
    <source>
        <dbReference type="ARBA" id="ARBA00022692"/>
    </source>
</evidence>
<feature type="binding site" evidence="5">
    <location>
        <position position="199"/>
    </location>
    <ligand>
        <name>Zn(2+)</name>
        <dbReference type="ChEBI" id="CHEBI:29105"/>
    </ligand>
</feature>
<protein>
    <submittedName>
        <fullName evidence="7">Hemolysin-III related</fullName>
    </submittedName>
</protein>
<feature type="transmembrane region" description="Helical" evidence="6">
    <location>
        <begin position="50"/>
        <end position="70"/>
    </location>
</feature>
<evidence type="ECO:0000256" key="5">
    <source>
        <dbReference type="PIRSR" id="PIRSR604254-1"/>
    </source>
</evidence>
<dbReference type="InterPro" id="IPR004254">
    <property type="entry name" value="AdipoR/HlyIII-related"/>
</dbReference>
<dbReference type="PANTHER" id="PTHR20855">
    <property type="entry name" value="ADIPOR/PROGESTIN RECEPTOR-RELATED"/>
    <property type="match status" value="1"/>
</dbReference>
<keyword evidence="4 6" id="KW-0472">Membrane</keyword>
<evidence type="ECO:0000313" key="8">
    <source>
        <dbReference type="Proteomes" id="UP000322214"/>
    </source>
</evidence>
<proteinExistence type="predicted"/>
<gene>
    <name evidence="7" type="ORF">MFFC18_10800</name>
</gene>
<keyword evidence="8" id="KW-1185">Reference proteome</keyword>
<reference evidence="7 8" key="1">
    <citation type="submission" date="2019-08" db="EMBL/GenBank/DDBJ databases">
        <title>Deep-cultivation of Planctomycetes and their phenomic and genomic characterization uncovers novel biology.</title>
        <authorList>
            <person name="Wiegand S."/>
            <person name="Jogler M."/>
            <person name="Boedeker C."/>
            <person name="Pinto D."/>
            <person name="Vollmers J."/>
            <person name="Rivas-Marin E."/>
            <person name="Kohn T."/>
            <person name="Peeters S.H."/>
            <person name="Heuer A."/>
            <person name="Rast P."/>
            <person name="Oberbeckmann S."/>
            <person name="Bunk B."/>
            <person name="Jeske O."/>
            <person name="Meyerdierks A."/>
            <person name="Storesund J.E."/>
            <person name="Kallscheuer N."/>
            <person name="Luecker S."/>
            <person name="Lage O.M."/>
            <person name="Pohl T."/>
            <person name="Merkel B.J."/>
            <person name="Hornburger P."/>
            <person name="Mueller R.-W."/>
            <person name="Bruemmer F."/>
            <person name="Labrenz M."/>
            <person name="Spormann A.M."/>
            <person name="Op den Camp H."/>
            <person name="Overmann J."/>
            <person name="Amann R."/>
            <person name="Jetten M.S.M."/>
            <person name="Mascher T."/>
            <person name="Medema M.H."/>
            <person name="Devos D.P."/>
            <person name="Kaster A.-K."/>
            <person name="Ovreas L."/>
            <person name="Rohde M."/>
            <person name="Galperin M.Y."/>
            <person name="Jogler C."/>
        </authorList>
    </citation>
    <scope>NUCLEOTIDE SEQUENCE [LARGE SCALE GENOMIC DNA]</scope>
    <source>
        <strain evidence="7 8">FC18</strain>
    </source>
</reference>
<keyword evidence="5" id="KW-0479">Metal-binding</keyword>
<dbReference type="Pfam" id="PF03006">
    <property type="entry name" value="HlyIII"/>
    <property type="match status" value="1"/>
</dbReference>
<feature type="binding site" evidence="5">
    <location>
        <position position="65"/>
    </location>
    <ligand>
        <name>Zn(2+)</name>
        <dbReference type="ChEBI" id="CHEBI:29105"/>
    </ligand>
</feature>
<feature type="transmembrane region" description="Helical" evidence="6">
    <location>
        <begin position="82"/>
        <end position="101"/>
    </location>
</feature>
<organism evidence="7 8">
    <name type="scientific">Mariniblastus fucicola</name>
    <dbReference type="NCBI Taxonomy" id="980251"/>
    <lineage>
        <taxon>Bacteria</taxon>
        <taxon>Pseudomonadati</taxon>
        <taxon>Planctomycetota</taxon>
        <taxon>Planctomycetia</taxon>
        <taxon>Pirellulales</taxon>
        <taxon>Pirellulaceae</taxon>
        <taxon>Mariniblastus</taxon>
    </lineage>
</organism>
<dbReference type="GO" id="GO:0016020">
    <property type="term" value="C:membrane"/>
    <property type="evidence" value="ECO:0007669"/>
    <property type="project" value="UniProtKB-SubCell"/>
</dbReference>
<dbReference type="PANTHER" id="PTHR20855:SF52">
    <property type="entry name" value="ADIPONECTIN RECEPTOR PROTEIN"/>
    <property type="match status" value="1"/>
</dbReference>
<keyword evidence="2 6" id="KW-0812">Transmembrane</keyword>
<dbReference type="RefSeq" id="WP_075081765.1">
    <property type="nucleotide sequence ID" value="NZ_CP042912.1"/>
</dbReference>
<feature type="transmembrane region" description="Helical" evidence="6">
    <location>
        <begin position="162"/>
        <end position="181"/>
    </location>
</feature>
<name>A0A5B9P7P9_9BACT</name>
<keyword evidence="3 6" id="KW-1133">Transmembrane helix</keyword>
<comment type="subcellular location">
    <subcellularLocation>
        <location evidence="1">Membrane</location>
        <topology evidence="1">Multi-pass membrane protein</topology>
    </subcellularLocation>
</comment>
<dbReference type="EMBL" id="CP042912">
    <property type="protein sequence ID" value="QEG21225.1"/>
    <property type="molecule type" value="Genomic_DNA"/>
</dbReference>
<keyword evidence="5" id="KW-0862">Zinc</keyword>
<dbReference type="GO" id="GO:0038023">
    <property type="term" value="F:signaling receptor activity"/>
    <property type="evidence" value="ECO:0007669"/>
    <property type="project" value="TreeGrafter"/>
</dbReference>
<evidence type="ECO:0000256" key="4">
    <source>
        <dbReference type="ARBA" id="ARBA00023136"/>
    </source>
</evidence>
<accession>A0A5B9P7P9</accession>
<feature type="transmembrane region" description="Helical" evidence="6">
    <location>
        <begin position="20"/>
        <end position="38"/>
    </location>
</feature>
<dbReference type="Proteomes" id="UP000322214">
    <property type="component" value="Chromosome"/>
</dbReference>
<evidence type="ECO:0000256" key="3">
    <source>
        <dbReference type="ARBA" id="ARBA00022989"/>
    </source>
</evidence>
<feature type="transmembrane region" description="Helical" evidence="6">
    <location>
        <begin position="201"/>
        <end position="221"/>
    </location>
</feature>
<dbReference type="OrthoDB" id="9813689at2"/>
<dbReference type="STRING" id="980251.GCA_001642875_01860"/>
<evidence type="ECO:0000256" key="6">
    <source>
        <dbReference type="SAM" id="Phobius"/>
    </source>
</evidence>
<evidence type="ECO:0000256" key="1">
    <source>
        <dbReference type="ARBA" id="ARBA00004141"/>
    </source>
</evidence>
<dbReference type="KEGG" id="mff:MFFC18_10800"/>
<feature type="binding site" evidence="5">
    <location>
        <position position="195"/>
    </location>
    <ligand>
        <name>Zn(2+)</name>
        <dbReference type="ChEBI" id="CHEBI:29105"/>
    </ligand>
</feature>
<evidence type="ECO:0000313" key="7">
    <source>
        <dbReference type="EMBL" id="QEG21225.1"/>
    </source>
</evidence>
<feature type="transmembrane region" description="Helical" evidence="6">
    <location>
        <begin position="113"/>
        <end position="132"/>
    </location>
</feature>
<dbReference type="AlphaFoldDB" id="A0A5B9P7P9"/>
<sequence length="236" mass="26308">MDEWYSISGFNDPMSSLSHLVGLVLFAAFSIFLVISAWHSRSKLLFSLQFIAATLFMLSMSFVYHMMAIGSTAREVMLRLDVASIFILIASTFTVIHGMLFVGRKRWMIPTALWSIVIVGVTLRTIFFHSIPSVVGDGIFLLMGWLGAASSWLLWKEFGFEGIKLVVIGGLFYTVGALINATGQPVFIQKVWGPHETFHLLVLAGLGTHWAFVWSIADGSFQRNVVKASRRNRLNG</sequence>
<dbReference type="GO" id="GO:0046872">
    <property type="term" value="F:metal ion binding"/>
    <property type="evidence" value="ECO:0007669"/>
    <property type="project" value="UniProtKB-KW"/>
</dbReference>
<feature type="transmembrane region" description="Helical" evidence="6">
    <location>
        <begin position="138"/>
        <end position="155"/>
    </location>
</feature>